<dbReference type="SUPFAM" id="SSF46785">
    <property type="entry name" value="Winged helix' DNA-binding domain"/>
    <property type="match status" value="1"/>
</dbReference>
<evidence type="ECO:0000259" key="1">
    <source>
        <dbReference type="Pfam" id="PF03551"/>
    </source>
</evidence>
<organism evidence="2 3">
    <name type="scientific">Sphingomonas trueperi</name>
    <dbReference type="NCBI Taxonomy" id="53317"/>
    <lineage>
        <taxon>Bacteria</taxon>
        <taxon>Pseudomonadati</taxon>
        <taxon>Pseudomonadota</taxon>
        <taxon>Alphaproteobacteria</taxon>
        <taxon>Sphingomonadales</taxon>
        <taxon>Sphingomonadaceae</taxon>
        <taxon>Sphingomonas</taxon>
    </lineage>
</organism>
<reference evidence="2 3" key="1">
    <citation type="submission" date="2020-03" db="EMBL/GenBank/DDBJ databases">
        <title>Genomic Encyclopedia of Type Strains, Phase IV (KMG-IV): sequencing the most valuable type-strain genomes for metagenomic binning, comparative biology and taxonomic classification.</title>
        <authorList>
            <person name="Goeker M."/>
        </authorList>
    </citation>
    <scope>NUCLEOTIDE SEQUENCE [LARGE SCALE GENOMIC DNA]</scope>
    <source>
        <strain evidence="2 3">DSM 7225</strain>
    </source>
</reference>
<accession>A0A7X6BCH8</accession>
<dbReference type="GO" id="GO:0003677">
    <property type="term" value="F:DNA binding"/>
    <property type="evidence" value="ECO:0007669"/>
    <property type="project" value="UniProtKB-KW"/>
</dbReference>
<dbReference type="AlphaFoldDB" id="A0A7X6BCH8"/>
<dbReference type="RefSeq" id="WP_125977978.1">
    <property type="nucleotide sequence ID" value="NZ_BAAADY010000002.1"/>
</dbReference>
<comment type="caution">
    <text evidence="2">The sequence shown here is derived from an EMBL/GenBank/DDBJ whole genome shotgun (WGS) entry which is preliminary data.</text>
</comment>
<dbReference type="InterPro" id="IPR036390">
    <property type="entry name" value="WH_DNA-bd_sf"/>
</dbReference>
<gene>
    <name evidence="2" type="ORF">GGR89_001207</name>
</gene>
<evidence type="ECO:0000313" key="3">
    <source>
        <dbReference type="Proteomes" id="UP000531251"/>
    </source>
</evidence>
<protein>
    <submittedName>
        <fullName evidence="2">DNA-binding PadR family transcriptional regulator</fullName>
    </submittedName>
</protein>
<sequence>MVFHFGRHGHHHHHHHGHQFGPRGRGGWGGGFPGGFDMAFAMGERGQGGRGRRMFGGDELRLILLKLIEEAPRHGYDLIREIEARSNGAYAPSPGVVYPTLTMLDDMDLIAEHKSEGAKKQFAITAAGTAHLAENAAEVEALFQRLADLGERHARTSGGPVRRAMHNLKTVLAASVFDEEVDPERLHAIAEILDEAARKIERL</sequence>
<keyword evidence="3" id="KW-1185">Reference proteome</keyword>
<dbReference type="InterPro" id="IPR036388">
    <property type="entry name" value="WH-like_DNA-bd_sf"/>
</dbReference>
<dbReference type="EMBL" id="JAATJB010000003">
    <property type="protein sequence ID" value="NJB96901.1"/>
    <property type="molecule type" value="Genomic_DNA"/>
</dbReference>
<dbReference type="Proteomes" id="UP000531251">
    <property type="component" value="Unassembled WGS sequence"/>
</dbReference>
<dbReference type="InterPro" id="IPR005149">
    <property type="entry name" value="Tscrpt_reg_PadR_N"/>
</dbReference>
<dbReference type="Pfam" id="PF03551">
    <property type="entry name" value="PadR"/>
    <property type="match status" value="1"/>
</dbReference>
<dbReference type="Gene3D" id="1.10.10.10">
    <property type="entry name" value="Winged helix-like DNA-binding domain superfamily/Winged helix DNA-binding domain"/>
    <property type="match status" value="1"/>
</dbReference>
<proteinExistence type="predicted"/>
<dbReference type="PANTHER" id="PTHR43252:SF7">
    <property type="entry name" value="TRANSCRIPTIONAL REGULATOR YQJI"/>
    <property type="match status" value="1"/>
</dbReference>
<feature type="domain" description="Transcription regulator PadR N-terminal" evidence="1">
    <location>
        <begin position="64"/>
        <end position="134"/>
    </location>
</feature>
<name>A0A7X6BCH8_9SPHN</name>
<evidence type="ECO:0000313" key="2">
    <source>
        <dbReference type="EMBL" id="NJB96901.1"/>
    </source>
</evidence>
<dbReference type="PANTHER" id="PTHR43252">
    <property type="entry name" value="TRANSCRIPTIONAL REGULATOR YQJI"/>
    <property type="match status" value="1"/>
</dbReference>
<keyword evidence="2" id="KW-0238">DNA-binding</keyword>